<dbReference type="EMBL" id="AP022314">
    <property type="protein sequence ID" value="BBU22163.1"/>
    <property type="molecule type" value="Genomic_DNA"/>
</dbReference>
<dbReference type="Proteomes" id="UP000464624">
    <property type="component" value="Chromosome"/>
</dbReference>
<evidence type="ECO:0000313" key="2">
    <source>
        <dbReference type="EMBL" id="BBU22163.1"/>
    </source>
</evidence>
<name>A0AAD1M0M5_MYCXE</name>
<evidence type="ECO:0000256" key="1">
    <source>
        <dbReference type="SAM" id="MobiDB-lite"/>
    </source>
</evidence>
<evidence type="ECO:0000313" key="3">
    <source>
        <dbReference type="Proteomes" id="UP000464624"/>
    </source>
</evidence>
<feature type="region of interest" description="Disordered" evidence="1">
    <location>
        <begin position="106"/>
        <end position="129"/>
    </location>
</feature>
<proteinExistence type="predicted"/>
<organism evidence="2 3">
    <name type="scientific">Mycobacterium xenopi</name>
    <dbReference type="NCBI Taxonomy" id="1789"/>
    <lineage>
        <taxon>Bacteria</taxon>
        <taxon>Bacillati</taxon>
        <taxon>Actinomycetota</taxon>
        <taxon>Actinomycetes</taxon>
        <taxon>Mycobacteriales</taxon>
        <taxon>Mycobacteriaceae</taxon>
        <taxon>Mycobacterium</taxon>
    </lineage>
</organism>
<reference evidence="2 3" key="1">
    <citation type="submission" date="2019-12" db="EMBL/GenBank/DDBJ databases">
        <title>Complete genome sequence of Mycolicibacterium xenopi str. JCM15661T.</title>
        <authorList>
            <person name="Yoshida M."/>
            <person name="Fukano H."/>
            <person name="Asakura T."/>
            <person name="Hoshino Y."/>
        </authorList>
    </citation>
    <scope>NUCLEOTIDE SEQUENCE [LARGE SCALE GENOMIC DNA]</scope>
    <source>
        <strain evidence="2 3">JCM 15661T</strain>
    </source>
</reference>
<accession>A0AAD1M0M5</accession>
<dbReference type="KEGG" id="mxe:MYXE_19530"/>
<protein>
    <submittedName>
        <fullName evidence="2">Uncharacterized protein</fullName>
    </submittedName>
</protein>
<gene>
    <name evidence="2" type="ORF">MYXE_19530</name>
</gene>
<dbReference type="AlphaFoldDB" id="A0AAD1M0M5"/>
<sequence length="129" mass="14932">MVPAILVWRQHPTEIEADLADRGHDILDWHRGIMSSRRLLVLLRHAPENGPYKTALREGKWPEFMQILAEIHKELALYRASHYVGSENEYTPKVFIDPVERRALADQQAEEEAASENFQNDLAAQMGWE</sequence>